<dbReference type="STRING" id="8005.ENSEEEP00000031405"/>
<sequence length="149" mass="16743">AAKHSTPDGLNKINGLVWQILILANDTEIALELLSEELSSVREAILQNRLAFDLILLEKGGVCKVLNTLRCFLIPDYHRNISDLIKHMCNTLIVPPSTDDTWFMWLQNLLGSCGHWILTMIMPVVIIGIAICVVPSWTMFSLLHAIIPR</sequence>
<keyword evidence="1" id="KW-1133">Transmembrane helix</keyword>
<name>A0A4W4G1A3_ELEEL</name>
<dbReference type="AlphaFoldDB" id="A0A4W4G1A3"/>
<evidence type="ECO:0000313" key="3">
    <source>
        <dbReference type="Proteomes" id="UP000314983"/>
    </source>
</evidence>
<reference evidence="3" key="2">
    <citation type="journal article" date="2017" name="Sci. Adv.">
        <title>A tail of two voltages: Proteomic comparison of the three electric organs of the electric eel.</title>
        <authorList>
            <person name="Traeger L.L."/>
            <person name="Sabat G."/>
            <person name="Barrett-Wilt G.A."/>
            <person name="Wells G.B."/>
            <person name="Sussman M.R."/>
        </authorList>
    </citation>
    <scope>NUCLEOTIDE SEQUENCE [LARGE SCALE GENOMIC DNA]</scope>
</reference>
<reference evidence="2" key="4">
    <citation type="submission" date="2025-08" db="UniProtKB">
        <authorList>
            <consortium name="Ensembl"/>
        </authorList>
    </citation>
    <scope>IDENTIFICATION</scope>
</reference>
<proteinExistence type="predicted"/>
<keyword evidence="3" id="KW-1185">Reference proteome</keyword>
<dbReference type="InterPro" id="IPR018154">
    <property type="entry name" value="TLV/ENV_coat_polyprotein"/>
</dbReference>
<accession>A0A4W4G1A3</accession>
<keyword evidence="1" id="KW-0812">Transmembrane</keyword>
<evidence type="ECO:0000313" key="2">
    <source>
        <dbReference type="Ensembl" id="ENSEEEP00000031405.1"/>
    </source>
</evidence>
<protein>
    <submittedName>
        <fullName evidence="2">Uncharacterized protein</fullName>
    </submittedName>
</protein>
<feature type="transmembrane region" description="Helical" evidence="1">
    <location>
        <begin position="116"/>
        <end position="143"/>
    </location>
</feature>
<dbReference type="Ensembl" id="ENSEEET00000031784.2">
    <property type="protein sequence ID" value="ENSEEEP00000031405.1"/>
    <property type="gene ID" value="ENSEEEG00000015027.2"/>
</dbReference>
<reference evidence="3" key="1">
    <citation type="journal article" date="2014" name="Science">
        <title>Nonhuman genetics. Genomic basis for the convergent evolution of electric organs.</title>
        <authorList>
            <person name="Gallant J.R."/>
            <person name="Traeger L.L."/>
            <person name="Volkening J.D."/>
            <person name="Moffett H."/>
            <person name="Chen P.H."/>
            <person name="Novina C.D."/>
            <person name="Phillips G.N.Jr."/>
            <person name="Anand R."/>
            <person name="Wells G.B."/>
            <person name="Pinch M."/>
            <person name="Guth R."/>
            <person name="Unguez G.A."/>
            <person name="Albert J.S."/>
            <person name="Zakon H.H."/>
            <person name="Samanta M.P."/>
            <person name="Sussman M.R."/>
        </authorList>
    </citation>
    <scope>NUCLEOTIDE SEQUENCE [LARGE SCALE GENOMIC DNA]</scope>
</reference>
<dbReference type="GeneTree" id="ENSGT00940000177642"/>
<dbReference type="PANTHER" id="PTHR10424">
    <property type="entry name" value="VIRAL ENVELOPE PROTEIN"/>
    <property type="match status" value="1"/>
</dbReference>
<organism evidence="2 3">
    <name type="scientific">Electrophorus electricus</name>
    <name type="common">Electric eel</name>
    <name type="synonym">Gymnotus electricus</name>
    <dbReference type="NCBI Taxonomy" id="8005"/>
    <lineage>
        <taxon>Eukaryota</taxon>
        <taxon>Metazoa</taxon>
        <taxon>Chordata</taxon>
        <taxon>Craniata</taxon>
        <taxon>Vertebrata</taxon>
        <taxon>Euteleostomi</taxon>
        <taxon>Actinopterygii</taxon>
        <taxon>Neopterygii</taxon>
        <taxon>Teleostei</taxon>
        <taxon>Ostariophysi</taxon>
        <taxon>Gymnotiformes</taxon>
        <taxon>Gymnotoidei</taxon>
        <taxon>Gymnotidae</taxon>
        <taxon>Electrophorus</taxon>
    </lineage>
</organism>
<evidence type="ECO:0000256" key="1">
    <source>
        <dbReference type="SAM" id="Phobius"/>
    </source>
</evidence>
<reference evidence="2" key="5">
    <citation type="submission" date="2025-09" db="UniProtKB">
        <authorList>
            <consortium name="Ensembl"/>
        </authorList>
    </citation>
    <scope>IDENTIFICATION</scope>
</reference>
<keyword evidence="1" id="KW-0472">Membrane</keyword>
<dbReference type="PANTHER" id="PTHR10424:SF8">
    <property type="entry name" value="ENDOGENOUS RETROVIRUS GROUP PABLB MEMBER 1 ENV POLYPROTEIN"/>
    <property type="match status" value="1"/>
</dbReference>
<dbReference type="OMA" id="WILTMIM"/>
<dbReference type="SUPFAM" id="SSF58069">
    <property type="entry name" value="Virus ectodomain"/>
    <property type="match status" value="1"/>
</dbReference>
<dbReference type="Gene3D" id="1.10.287.210">
    <property type="match status" value="1"/>
</dbReference>
<dbReference type="Pfam" id="PF00429">
    <property type="entry name" value="TLV_coat"/>
    <property type="match status" value="1"/>
</dbReference>
<dbReference type="Proteomes" id="UP000314983">
    <property type="component" value="Chromosome 4"/>
</dbReference>
<reference evidence="2" key="3">
    <citation type="submission" date="2020-05" db="EMBL/GenBank/DDBJ databases">
        <title>Electrophorus electricus (electric eel) genome, fEleEle1, primary haplotype.</title>
        <authorList>
            <person name="Myers G."/>
            <person name="Meyer A."/>
            <person name="Fedrigo O."/>
            <person name="Formenti G."/>
            <person name="Rhie A."/>
            <person name="Tracey A."/>
            <person name="Sims Y."/>
            <person name="Jarvis E.D."/>
        </authorList>
    </citation>
    <scope>NUCLEOTIDE SEQUENCE [LARGE SCALE GENOMIC DNA]</scope>
</reference>